<keyword evidence="9" id="KW-1185">Reference proteome</keyword>
<feature type="binding site" evidence="6">
    <location>
        <begin position="205"/>
        <end position="212"/>
    </location>
    <ligand>
        <name>ATP</name>
        <dbReference type="ChEBI" id="CHEBI:30616"/>
    </ligand>
</feature>
<dbReference type="InterPro" id="IPR027417">
    <property type="entry name" value="P-loop_NTPase"/>
</dbReference>
<dbReference type="AlphaFoldDB" id="A0A8J3ABW3"/>
<dbReference type="OrthoDB" id="9806690at2"/>
<keyword evidence="3 6" id="KW-0347">Helicase</keyword>
<evidence type="ECO:0000313" key="9">
    <source>
        <dbReference type="Proteomes" id="UP000650511"/>
    </source>
</evidence>
<organism evidence="8 9">
    <name type="scientific">Egicoccus halophilus</name>
    <dbReference type="NCBI Taxonomy" id="1670830"/>
    <lineage>
        <taxon>Bacteria</taxon>
        <taxon>Bacillati</taxon>
        <taxon>Actinomycetota</taxon>
        <taxon>Nitriliruptoria</taxon>
        <taxon>Egicoccales</taxon>
        <taxon>Egicoccaceae</taxon>
        <taxon>Egicoccus</taxon>
    </lineage>
</organism>
<dbReference type="CDD" id="cd17932">
    <property type="entry name" value="DEXQc_UvrD"/>
    <property type="match status" value="1"/>
</dbReference>
<dbReference type="GO" id="GO:0005524">
    <property type="term" value="F:ATP binding"/>
    <property type="evidence" value="ECO:0007669"/>
    <property type="project" value="UniProtKB-UniRule"/>
</dbReference>
<reference evidence="8" key="1">
    <citation type="journal article" date="2014" name="Int. J. Syst. Evol. Microbiol.">
        <title>Complete genome sequence of Corynebacterium casei LMG S-19264T (=DSM 44701T), isolated from a smear-ripened cheese.</title>
        <authorList>
            <consortium name="US DOE Joint Genome Institute (JGI-PGF)"/>
            <person name="Walter F."/>
            <person name="Albersmeier A."/>
            <person name="Kalinowski J."/>
            <person name="Ruckert C."/>
        </authorList>
    </citation>
    <scope>NUCLEOTIDE SEQUENCE</scope>
    <source>
        <strain evidence="8">CGMCC 1.14988</strain>
    </source>
</reference>
<dbReference type="Gene3D" id="1.10.10.160">
    <property type="match status" value="1"/>
</dbReference>
<comment type="caution">
    <text evidence="8">The sequence shown here is derived from an EMBL/GenBank/DDBJ whole genome shotgun (WGS) entry which is preliminary data.</text>
</comment>
<dbReference type="Gene3D" id="3.40.50.300">
    <property type="entry name" value="P-loop containing nucleotide triphosphate hydrolases"/>
    <property type="match status" value="1"/>
</dbReference>
<proteinExistence type="predicted"/>
<sequence length="491" mass="53990">MPATPAASYPGPDALGRGLVVPVDAPTPTGFTDVRRFVVDDEVAAAPAALAAVLHHRWLTRRRFVVELATDHAALREPEVCRLAPHQVPVDFTFARERLHFLLWANTYDLRSGEPIWWHGELAQRRGGATPSSVADVVLPDGRHAWVDGGPRGPLAATLDAPTVHRESIGLGRLTVQGDAAPRDPLAPDQLAAVTHRAGPARIIAPAGSGKTRVLTARLRHLLADRGVERELVTAVAYNTRAAAEMRARTTGVGASIRTLHSLALWICNLDERREVINERDQRSLLERLVTVARIPNQDPYQPYLEALSEVRLALRDPDEVEAARGDVDGFAELFPRYRELLAERRVVDFDEQVYRALELLLTRPDVRRTAQRVGTHLLVDEFQDLTPAFLLLVRLVAGPSMQVFAVGDDDQTIYSYAGATPDYLVDFDRWFPGAQHHALEVNYRCPTAVVDAAVALLGHNRHRVAKRIRSGTADGVPTPPVVDAELEVGA</sequence>
<evidence type="ECO:0000256" key="1">
    <source>
        <dbReference type="ARBA" id="ARBA00022741"/>
    </source>
</evidence>
<dbReference type="GO" id="GO:0016787">
    <property type="term" value="F:hydrolase activity"/>
    <property type="evidence" value="ECO:0007669"/>
    <property type="project" value="UniProtKB-UniRule"/>
</dbReference>
<keyword evidence="2 6" id="KW-0378">Hydrolase</keyword>
<evidence type="ECO:0000256" key="6">
    <source>
        <dbReference type="PROSITE-ProRule" id="PRU00560"/>
    </source>
</evidence>
<evidence type="ECO:0000313" key="8">
    <source>
        <dbReference type="EMBL" id="GGI02859.1"/>
    </source>
</evidence>
<gene>
    <name evidence="8" type="ORF">GCM10011354_01790</name>
</gene>
<dbReference type="InterPro" id="IPR014016">
    <property type="entry name" value="UvrD-like_ATP-bd"/>
</dbReference>
<keyword evidence="5" id="KW-0238">DNA-binding</keyword>
<dbReference type="PROSITE" id="PS51198">
    <property type="entry name" value="UVRD_HELICASE_ATP_BIND"/>
    <property type="match status" value="1"/>
</dbReference>
<accession>A0A8J3ABW3</accession>
<evidence type="ECO:0000256" key="4">
    <source>
        <dbReference type="ARBA" id="ARBA00022840"/>
    </source>
</evidence>
<dbReference type="PANTHER" id="PTHR11070">
    <property type="entry name" value="UVRD / RECB / PCRA DNA HELICASE FAMILY MEMBER"/>
    <property type="match status" value="1"/>
</dbReference>
<dbReference type="GO" id="GO:0043138">
    <property type="term" value="F:3'-5' DNA helicase activity"/>
    <property type="evidence" value="ECO:0007669"/>
    <property type="project" value="TreeGrafter"/>
</dbReference>
<evidence type="ECO:0000256" key="3">
    <source>
        <dbReference type="ARBA" id="ARBA00022806"/>
    </source>
</evidence>
<dbReference type="PANTHER" id="PTHR11070:SF2">
    <property type="entry name" value="ATP-DEPENDENT DNA HELICASE SRS2"/>
    <property type="match status" value="1"/>
</dbReference>
<keyword evidence="1 6" id="KW-0547">Nucleotide-binding</keyword>
<dbReference type="EMBL" id="BMHA01000001">
    <property type="protein sequence ID" value="GGI02859.1"/>
    <property type="molecule type" value="Genomic_DNA"/>
</dbReference>
<dbReference type="GO" id="GO:0003677">
    <property type="term" value="F:DNA binding"/>
    <property type="evidence" value="ECO:0007669"/>
    <property type="project" value="UniProtKB-KW"/>
</dbReference>
<keyword evidence="4 6" id="KW-0067">ATP-binding</keyword>
<dbReference type="RefSeq" id="WP_130648225.1">
    <property type="nucleotide sequence ID" value="NZ_BMHA01000001.1"/>
</dbReference>
<feature type="domain" description="UvrD-like helicase ATP-binding" evidence="7">
    <location>
        <begin position="184"/>
        <end position="447"/>
    </location>
</feature>
<protein>
    <recommendedName>
        <fullName evidence="7">UvrD-like helicase ATP-binding domain-containing protein</fullName>
    </recommendedName>
</protein>
<dbReference type="Pfam" id="PF00580">
    <property type="entry name" value="UvrD-helicase"/>
    <property type="match status" value="1"/>
</dbReference>
<evidence type="ECO:0000256" key="2">
    <source>
        <dbReference type="ARBA" id="ARBA00022801"/>
    </source>
</evidence>
<evidence type="ECO:0000256" key="5">
    <source>
        <dbReference type="ARBA" id="ARBA00023125"/>
    </source>
</evidence>
<evidence type="ECO:0000259" key="7">
    <source>
        <dbReference type="PROSITE" id="PS51198"/>
    </source>
</evidence>
<dbReference type="InterPro" id="IPR000212">
    <property type="entry name" value="DNA_helicase_UvrD/REP"/>
</dbReference>
<name>A0A8J3ABW3_9ACTN</name>
<dbReference type="Proteomes" id="UP000650511">
    <property type="component" value="Unassembled WGS sequence"/>
</dbReference>
<dbReference type="SUPFAM" id="SSF52540">
    <property type="entry name" value="P-loop containing nucleoside triphosphate hydrolases"/>
    <property type="match status" value="1"/>
</dbReference>
<dbReference type="GO" id="GO:0000725">
    <property type="term" value="P:recombinational repair"/>
    <property type="evidence" value="ECO:0007669"/>
    <property type="project" value="TreeGrafter"/>
</dbReference>
<reference evidence="8" key="2">
    <citation type="submission" date="2020-09" db="EMBL/GenBank/DDBJ databases">
        <authorList>
            <person name="Sun Q."/>
            <person name="Zhou Y."/>
        </authorList>
    </citation>
    <scope>NUCLEOTIDE SEQUENCE</scope>
    <source>
        <strain evidence="8">CGMCC 1.14988</strain>
    </source>
</reference>
<dbReference type="InterPro" id="IPR013986">
    <property type="entry name" value="DExx_box_DNA_helicase_dom_sf"/>
</dbReference>